<dbReference type="Pfam" id="PF02585">
    <property type="entry name" value="PIG-L"/>
    <property type="match status" value="1"/>
</dbReference>
<proteinExistence type="predicted"/>
<dbReference type="eggNOG" id="COG2120">
    <property type="taxonomic scope" value="Bacteria"/>
</dbReference>
<dbReference type="InterPro" id="IPR024078">
    <property type="entry name" value="LmbE-like_dom_sf"/>
</dbReference>
<dbReference type="GO" id="GO:0016811">
    <property type="term" value="F:hydrolase activity, acting on carbon-nitrogen (but not peptide) bonds, in linear amides"/>
    <property type="evidence" value="ECO:0007669"/>
    <property type="project" value="TreeGrafter"/>
</dbReference>
<dbReference type="Gene3D" id="3.40.50.10320">
    <property type="entry name" value="LmbE-like"/>
    <property type="match status" value="1"/>
</dbReference>
<dbReference type="STRING" id="869210.Marky_1171"/>
<dbReference type="HOGENOM" id="CLU_049311_3_3_0"/>
<sequence length="230" mass="25786">MRVLAVFSHPDDEIGCAGTLALHARRGDAVMLVWLTYGELASQFGDQRPEEVARVREGHGRDVARLIGGTYRFLGFPDAGLTGGREEALAVARVMAEFKPNAVITWDPEDVHPDHRATYQATLSALKLVRIPKLVGNAYREPIRLFHYYRSEVRRPVVSVDITPVMEVAESVFEYYRAFYGWAYTLEAFRARRAVIGAEAGVRYAERFQVVAPQAPALPYLPAPGDPRRE</sequence>
<dbReference type="AlphaFoldDB" id="F2NPB0"/>
<accession>F2NPB0</accession>
<dbReference type="InterPro" id="IPR003737">
    <property type="entry name" value="GlcNAc_PI_deacetylase-related"/>
</dbReference>
<dbReference type="EMBL" id="CP002630">
    <property type="protein sequence ID" value="AEB11911.1"/>
    <property type="molecule type" value="Genomic_DNA"/>
</dbReference>
<gene>
    <name evidence="1" type="ordered locus">Marky_1171</name>
</gene>
<keyword evidence="2" id="KW-1185">Reference proteome</keyword>
<evidence type="ECO:0000313" key="1">
    <source>
        <dbReference type="EMBL" id="AEB11911.1"/>
    </source>
</evidence>
<organism evidence="1 2">
    <name type="scientific">Marinithermus hydrothermalis (strain DSM 14884 / JCM 11576 / T1)</name>
    <dbReference type="NCBI Taxonomy" id="869210"/>
    <lineage>
        <taxon>Bacteria</taxon>
        <taxon>Thermotogati</taxon>
        <taxon>Deinococcota</taxon>
        <taxon>Deinococci</taxon>
        <taxon>Thermales</taxon>
        <taxon>Thermaceae</taxon>
        <taxon>Marinithermus</taxon>
    </lineage>
</organism>
<name>F2NPB0_MARHT</name>
<dbReference type="PANTHER" id="PTHR12993">
    <property type="entry name" value="N-ACETYLGLUCOSAMINYL-PHOSPHATIDYLINOSITOL DE-N-ACETYLASE-RELATED"/>
    <property type="match status" value="1"/>
</dbReference>
<dbReference type="OrthoDB" id="9790023at2"/>
<evidence type="ECO:0000313" key="2">
    <source>
        <dbReference type="Proteomes" id="UP000007030"/>
    </source>
</evidence>
<dbReference type="RefSeq" id="WP_013703958.1">
    <property type="nucleotide sequence ID" value="NC_015387.1"/>
</dbReference>
<protein>
    <submittedName>
        <fullName evidence="1">LmbE family protein</fullName>
    </submittedName>
</protein>
<dbReference type="KEGG" id="mhd:Marky_1171"/>
<reference evidence="1 2" key="1">
    <citation type="journal article" date="2012" name="Stand. Genomic Sci.">
        <title>Complete genome sequence of the aerobic, heterotroph Marinithermus hydrothermalis type strain (T1(T)) from a deep-sea hydrothermal vent chimney.</title>
        <authorList>
            <person name="Copeland A."/>
            <person name="Gu W."/>
            <person name="Yasawong M."/>
            <person name="Lapidus A."/>
            <person name="Lucas S."/>
            <person name="Deshpande S."/>
            <person name="Pagani I."/>
            <person name="Tapia R."/>
            <person name="Cheng J.F."/>
            <person name="Goodwin L.A."/>
            <person name="Pitluck S."/>
            <person name="Liolios K."/>
            <person name="Ivanova N."/>
            <person name="Mavromatis K."/>
            <person name="Mikhailova N."/>
            <person name="Pati A."/>
            <person name="Chen A."/>
            <person name="Palaniappan K."/>
            <person name="Land M."/>
            <person name="Pan C."/>
            <person name="Brambilla E.M."/>
            <person name="Rohde M."/>
            <person name="Tindall B.J."/>
            <person name="Sikorski J."/>
            <person name="Goker M."/>
            <person name="Detter J.C."/>
            <person name="Bristow J."/>
            <person name="Eisen J.A."/>
            <person name="Markowitz V."/>
            <person name="Hugenholtz P."/>
            <person name="Kyrpides N.C."/>
            <person name="Klenk H.P."/>
            <person name="Woyke T."/>
        </authorList>
    </citation>
    <scope>NUCLEOTIDE SEQUENCE [LARGE SCALE GENOMIC DNA]</scope>
    <source>
        <strain evidence="2">DSM 14884 / JCM 11576 / T1</strain>
    </source>
</reference>
<dbReference type="Proteomes" id="UP000007030">
    <property type="component" value="Chromosome"/>
</dbReference>
<dbReference type="PANTHER" id="PTHR12993:SF11">
    <property type="entry name" value="N-ACETYLGLUCOSAMINYL-PHOSPHATIDYLINOSITOL DE-N-ACETYLASE"/>
    <property type="match status" value="1"/>
</dbReference>
<dbReference type="SUPFAM" id="SSF102588">
    <property type="entry name" value="LmbE-like"/>
    <property type="match status" value="1"/>
</dbReference>